<evidence type="ECO:0000313" key="2">
    <source>
        <dbReference type="Proteomes" id="UP000256952"/>
    </source>
</evidence>
<proteinExistence type="predicted"/>
<dbReference type="EMBL" id="OFTH01000001">
    <property type="protein sequence ID" value="SOZ51620.1"/>
    <property type="molecule type" value="Genomic_DNA"/>
</dbReference>
<dbReference type="AlphaFoldDB" id="A0A976G065"/>
<dbReference type="Proteomes" id="UP000256952">
    <property type="component" value="Chromosome CBM2613_a"/>
</dbReference>
<organism evidence="1 2">
    <name type="scientific">Cupriavidus taiwanensis</name>
    <dbReference type="NCBI Taxonomy" id="164546"/>
    <lineage>
        <taxon>Bacteria</taxon>
        <taxon>Pseudomonadati</taxon>
        <taxon>Pseudomonadota</taxon>
        <taxon>Betaproteobacteria</taxon>
        <taxon>Burkholderiales</taxon>
        <taxon>Burkholderiaceae</taxon>
        <taxon>Cupriavidus</taxon>
    </lineage>
</organism>
<dbReference type="RefSeq" id="WP_116330199.1">
    <property type="nucleotide sequence ID" value="NZ_LT992559.1"/>
</dbReference>
<sequence>MSDIVTVNEPTMIGLSEKSHLLLKRLKEDGHFSEMADAYRFGVALALAYGVVPEEVSGARTTVFSVATIDPAREIATAVRTILGDDGSSVYRKIERLAEWGVRELARRADDGEIDFAGLLREADRLVGGTNG</sequence>
<gene>
    <name evidence="1" type="ORF">CBM2613_A10056</name>
</gene>
<reference evidence="1 2" key="1">
    <citation type="submission" date="2018-01" db="EMBL/GenBank/DDBJ databases">
        <authorList>
            <person name="Clerissi C."/>
        </authorList>
    </citation>
    <scope>NUCLEOTIDE SEQUENCE [LARGE SCALE GENOMIC DNA]</scope>
    <source>
        <strain evidence="1">Cupriavidus taiwanensis STM 8556</strain>
    </source>
</reference>
<name>A0A976G065_9BURK</name>
<accession>A0A976G065</accession>
<comment type="caution">
    <text evidence="1">The sequence shown here is derived from an EMBL/GenBank/DDBJ whole genome shotgun (WGS) entry which is preliminary data.</text>
</comment>
<evidence type="ECO:0000313" key="1">
    <source>
        <dbReference type="EMBL" id="SOZ51620.1"/>
    </source>
</evidence>
<protein>
    <submittedName>
        <fullName evidence="1">Uncharacterized protein</fullName>
    </submittedName>
</protein>